<reference evidence="1" key="2">
    <citation type="submission" date="2025-09" db="UniProtKB">
        <authorList>
            <consortium name="Ensembl"/>
        </authorList>
    </citation>
    <scope>IDENTIFICATION</scope>
</reference>
<protein>
    <submittedName>
        <fullName evidence="1">Uncharacterized protein</fullName>
    </submittedName>
</protein>
<dbReference type="Proteomes" id="UP000694557">
    <property type="component" value="Unassembled WGS sequence"/>
</dbReference>
<accession>A0A8C7JNV5</accession>
<organism evidence="1 2">
    <name type="scientific">Oncorhynchus kisutch</name>
    <name type="common">Coho salmon</name>
    <name type="synonym">Salmo kisutch</name>
    <dbReference type="NCBI Taxonomy" id="8019"/>
    <lineage>
        <taxon>Eukaryota</taxon>
        <taxon>Metazoa</taxon>
        <taxon>Chordata</taxon>
        <taxon>Craniata</taxon>
        <taxon>Vertebrata</taxon>
        <taxon>Euteleostomi</taxon>
        <taxon>Actinopterygii</taxon>
        <taxon>Neopterygii</taxon>
        <taxon>Teleostei</taxon>
        <taxon>Protacanthopterygii</taxon>
        <taxon>Salmoniformes</taxon>
        <taxon>Salmonidae</taxon>
        <taxon>Salmoninae</taxon>
        <taxon>Oncorhynchus</taxon>
    </lineage>
</organism>
<evidence type="ECO:0000313" key="1">
    <source>
        <dbReference type="Ensembl" id="ENSOKIP00005091046.1"/>
    </source>
</evidence>
<dbReference type="AlphaFoldDB" id="A0A8C7JNV5"/>
<reference evidence="1" key="1">
    <citation type="submission" date="2025-08" db="UniProtKB">
        <authorList>
            <consortium name="Ensembl"/>
        </authorList>
    </citation>
    <scope>IDENTIFICATION</scope>
</reference>
<evidence type="ECO:0000313" key="2">
    <source>
        <dbReference type="Proteomes" id="UP000694557"/>
    </source>
</evidence>
<keyword evidence="2" id="KW-1185">Reference proteome</keyword>
<dbReference type="Ensembl" id="ENSOKIT00005097294.1">
    <property type="protein sequence ID" value="ENSOKIP00005091046.1"/>
    <property type="gene ID" value="ENSOKIG00005039727.1"/>
</dbReference>
<sequence length="108" mass="11942">MDHRRLVAALFGEDGPWSKHGPQEVGGTFLGRTGVNLNCNQSEPKQRNLFLHSVAVCSMLTRVMLIWHKTLESTQNEGVGGTLCTNPIKHLSSVAKRFCYSAPRCYPG</sequence>
<name>A0A8C7JNV5_ONCKI</name>
<proteinExistence type="predicted"/>